<dbReference type="RefSeq" id="WP_111341993.1">
    <property type="nucleotide sequence ID" value="NZ_QLII01000001.1"/>
</dbReference>
<evidence type="ECO:0000313" key="1">
    <source>
        <dbReference type="EMBL" id="RAI74582.1"/>
    </source>
</evidence>
<comment type="caution">
    <text evidence="1">The sequence shown here is derived from an EMBL/GenBank/DDBJ whole genome shotgun (WGS) entry which is preliminary data.</text>
</comment>
<dbReference type="Proteomes" id="UP000249016">
    <property type="component" value="Unassembled WGS sequence"/>
</dbReference>
<sequence length="101" mass="11978">MEDLFSRLDQHWNELGFFGSLRVRELKFDLGQEVLAILSKVDFAEIDHIPKKYVRLLWFIPLFMEWQGQRLPEYAEKSVIHEYTVLQNGISTEIERILGVP</sequence>
<organism evidence="1 2">
    <name type="scientific">Spirosoma telluris</name>
    <dbReference type="NCBI Taxonomy" id="2183553"/>
    <lineage>
        <taxon>Bacteria</taxon>
        <taxon>Pseudomonadati</taxon>
        <taxon>Bacteroidota</taxon>
        <taxon>Cytophagia</taxon>
        <taxon>Cytophagales</taxon>
        <taxon>Cytophagaceae</taxon>
        <taxon>Spirosoma</taxon>
    </lineage>
</organism>
<dbReference type="EMBL" id="QLII01000001">
    <property type="protein sequence ID" value="RAI74582.1"/>
    <property type="molecule type" value="Genomic_DNA"/>
</dbReference>
<keyword evidence="2" id="KW-1185">Reference proteome</keyword>
<proteinExistence type="predicted"/>
<protein>
    <submittedName>
        <fullName evidence="1">Uncharacterized protein</fullName>
    </submittedName>
</protein>
<evidence type="ECO:0000313" key="2">
    <source>
        <dbReference type="Proteomes" id="UP000249016"/>
    </source>
</evidence>
<gene>
    <name evidence="1" type="ORF">HMF3257_10415</name>
</gene>
<dbReference type="OrthoDB" id="964829at2"/>
<name>A0A327NGZ3_9BACT</name>
<dbReference type="AlphaFoldDB" id="A0A327NGZ3"/>
<reference evidence="1 2" key="1">
    <citation type="submission" date="2018-06" db="EMBL/GenBank/DDBJ databases">
        <title>Spirosoma sp. HMF3257 Genome sequencing and assembly.</title>
        <authorList>
            <person name="Kang H."/>
            <person name="Cha I."/>
            <person name="Kim H."/>
            <person name="Kang J."/>
            <person name="Joh K."/>
        </authorList>
    </citation>
    <scope>NUCLEOTIDE SEQUENCE [LARGE SCALE GENOMIC DNA]</scope>
    <source>
        <strain evidence="1 2">HMF3257</strain>
    </source>
</reference>
<accession>A0A327NGZ3</accession>